<keyword evidence="2" id="KW-1185">Reference proteome</keyword>
<gene>
    <name evidence="1" type="ORF">IC614_09985</name>
</gene>
<protein>
    <submittedName>
        <fullName evidence="1">Uncharacterized protein</fullName>
    </submittedName>
</protein>
<accession>A0A7T2GIU3</accession>
<reference evidence="1 2" key="1">
    <citation type="submission" date="2020-11" db="EMBL/GenBank/DDBJ databases">
        <title>Genome seq and assembly of Sphingosinicella sp.</title>
        <authorList>
            <person name="Chhetri G."/>
        </authorList>
    </citation>
    <scope>NUCLEOTIDE SEQUENCE [LARGE SCALE GENOMIC DNA]</scope>
    <source>
        <strain evidence="1 2">UDD2</strain>
    </source>
</reference>
<dbReference type="RefSeq" id="WP_200971230.1">
    <property type="nucleotide sequence ID" value="NZ_CP065592.1"/>
</dbReference>
<dbReference type="Gene3D" id="3.30.420.10">
    <property type="entry name" value="Ribonuclease H-like superfamily/Ribonuclease H"/>
    <property type="match status" value="1"/>
</dbReference>
<evidence type="ECO:0000313" key="2">
    <source>
        <dbReference type="Proteomes" id="UP000594873"/>
    </source>
</evidence>
<name>A0A7T2GIU3_9SPHN</name>
<dbReference type="AlphaFoldDB" id="A0A7T2GIU3"/>
<proteinExistence type="predicted"/>
<dbReference type="EMBL" id="CP065592">
    <property type="protein sequence ID" value="QPQ54650.1"/>
    <property type="molecule type" value="Genomic_DNA"/>
</dbReference>
<evidence type="ECO:0000313" key="1">
    <source>
        <dbReference type="EMBL" id="QPQ54650.1"/>
    </source>
</evidence>
<dbReference type="GO" id="GO:0003676">
    <property type="term" value="F:nucleic acid binding"/>
    <property type="evidence" value="ECO:0007669"/>
    <property type="project" value="InterPro"/>
</dbReference>
<dbReference type="Proteomes" id="UP000594873">
    <property type="component" value="Chromosome"/>
</dbReference>
<dbReference type="KEGG" id="sflv:IC614_09985"/>
<organism evidence="1 2">
    <name type="scientific">Allosphingosinicella flava</name>
    <dbReference type="NCBI Taxonomy" id="2771430"/>
    <lineage>
        <taxon>Bacteria</taxon>
        <taxon>Pseudomonadati</taxon>
        <taxon>Pseudomonadota</taxon>
        <taxon>Alphaproteobacteria</taxon>
        <taxon>Sphingomonadales</taxon>
        <taxon>Sphingomonadaceae</taxon>
        <taxon>Allosphingosinicella</taxon>
    </lineage>
</organism>
<sequence length="151" mass="17077">MRYFLDTEYNGTGGELISLALVPENGGEELYLVLPLPETVHEWVERHVVPYLDMIPDDFPGGRTTRESAPHEVARYLAHDHDTLIVADWPEDIALFCQLLVTGPGDIADVYHLKFELLRTPGFSTARNSKVPHNALHDARALRDFVLDWEG</sequence>
<dbReference type="InterPro" id="IPR036397">
    <property type="entry name" value="RNaseH_sf"/>
</dbReference>